<sequence length="536" mass="59786">MKQKYLIYKEKLATIWKESSKGRKTAVLGAAFALILLLVIVSVLSSSTKMVPLYRDLTLQEVGQIKAELDARKVSYQLENGGTTITVPENEVESLLVDLASVGLPDSGSIDYSFFSENTSWGMTDNEFNMIKLDTMQTELANMIKGIQGIQDATVMINKPESPVFIGDQEQEASASIVVETEPGYRFENGQIRALYHLVSKSVPNLPTDNIVITDQNFNYFDLEDNNTIDNSNTYTHQQNVKQDIERDIQRRVQQMLGRMVGAENIIASVTADIDFTQENRVEELVEPADTESMEGLPVSVERITETYSGEPPAGGVTGAGEGDVTNYPAGAEGNNGEYEMMKETINNEFDRIQKNIVESPYKVRDLGIQVAIDNRKSETGENGEAVLLTAQEQATVEESVSSILNSIISTSIAKPYGEIDPQEKVSIVFQEFKEQNNPSDTQTPTITLWMVIAGGLLLFIIIVLIVSLLRKRKERKIPEEETYGALYEAAATYDVPDIDDEQENESTIRRKQLEKMAKDKPEDFAKLLRSWIAED</sequence>
<feature type="region of interest" description="Disordered" evidence="10">
    <location>
        <begin position="307"/>
        <end position="327"/>
    </location>
</feature>
<protein>
    <recommendedName>
        <fullName evidence="9">Flagellar M-ring protein</fullName>
    </recommendedName>
</protein>
<evidence type="ECO:0000259" key="12">
    <source>
        <dbReference type="Pfam" id="PF01514"/>
    </source>
</evidence>
<comment type="function">
    <text evidence="9">The M ring may be actively involved in energy transduction.</text>
</comment>
<dbReference type="Gene3D" id="3.30.300.30">
    <property type="match status" value="1"/>
</dbReference>
<dbReference type="Pfam" id="PF08345">
    <property type="entry name" value="YscJ_FliF_C"/>
    <property type="match status" value="1"/>
</dbReference>
<evidence type="ECO:0000256" key="4">
    <source>
        <dbReference type="ARBA" id="ARBA00022475"/>
    </source>
</evidence>
<dbReference type="PIRSF" id="PIRSF004862">
    <property type="entry name" value="FliF"/>
    <property type="match status" value="1"/>
</dbReference>
<keyword evidence="14" id="KW-0966">Cell projection</keyword>
<evidence type="ECO:0000256" key="5">
    <source>
        <dbReference type="ARBA" id="ARBA00022692"/>
    </source>
</evidence>
<evidence type="ECO:0000256" key="2">
    <source>
        <dbReference type="ARBA" id="ARBA00004651"/>
    </source>
</evidence>
<evidence type="ECO:0000256" key="1">
    <source>
        <dbReference type="ARBA" id="ARBA00004117"/>
    </source>
</evidence>
<keyword evidence="8 9" id="KW-0975">Bacterial flagellum</keyword>
<feature type="transmembrane region" description="Helical" evidence="11">
    <location>
        <begin position="447"/>
        <end position="470"/>
    </location>
</feature>
<organism evidence="14 15">
    <name type="scientific">Thalassobacillus hwangdonensis</name>
    <dbReference type="NCBI Taxonomy" id="546108"/>
    <lineage>
        <taxon>Bacteria</taxon>
        <taxon>Bacillati</taxon>
        <taxon>Bacillota</taxon>
        <taxon>Bacilli</taxon>
        <taxon>Bacillales</taxon>
        <taxon>Bacillaceae</taxon>
        <taxon>Thalassobacillus</taxon>
    </lineage>
</organism>
<evidence type="ECO:0000256" key="7">
    <source>
        <dbReference type="ARBA" id="ARBA00023136"/>
    </source>
</evidence>
<keyword evidence="6 11" id="KW-1133">Transmembrane helix</keyword>
<dbReference type="Proteomes" id="UP001596990">
    <property type="component" value="Unassembled WGS sequence"/>
</dbReference>
<dbReference type="NCBIfam" id="TIGR00206">
    <property type="entry name" value="fliF"/>
    <property type="match status" value="1"/>
</dbReference>
<evidence type="ECO:0000256" key="8">
    <source>
        <dbReference type="ARBA" id="ARBA00023143"/>
    </source>
</evidence>
<keyword evidence="4" id="KW-1003">Cell membrane</keyword>
<dbReference type="PANTHER" id="PTHR30046">
    <property type="entry name" value="FLAGELLAR M-RING PROTEIN"/>
    <property type="match status" value="1"/>
</dbReference>
<keyword evidence="14" id="KW-0282">Flagellum</keyword>
<dbReference type="RefSeq" id="WP_386056479.1">
    <property type="nucleotide sequence ID" value="NZ_JBHTKL010000001.1"/>
</dbReference>
<feature type="domain" description="Flagellar M-ring C-terminal" evidence="13">
    <location>
        <begin position="257"/>
        <end position="403"/>
    </location>
</feature>
<keyword evidence="15" id="KW-1185">Reference proteome</keyword>
<dbReference type="PANTHER" id="PTHR30046:SF0">
    <property type="entry name" value="FLAGELLAR M-RING PROTEIN"/>
    <property type="match status" value="1"/>
</dbReference>
<accession>A0ABW3KWC1</accession>
<evidence type="ECO:0000256" key="3">
    <source>
        <dbReference type="ARBA" id="ARBA00007971"/>
    </source>
</evidence>
<dbReference type="PRINTS" id="PR01009">
    <property type="entry name" value="FLGMRINGFLIF"/>
</dbReference>
<comment type="subcellular location">
    <subcellularLocation>
        <location evidence="1 9">Bacterial flagellum basal body</location>
    </subcellularLocation>
    <subcellularLocation>
        <location evidence="2">Cell membrane</location>
        <topology evidence="2">Multi-pass membrane protein</topology>
    </subcellularLocation>
</comment>
<evidence type="ECO:0000256" key="9">
    <source>
        <dbReference type="PIRNR" id="PIRNR004862"/>
    </source>
</evidence>
<dbReference type="EMBL" id="JBHTKL010000001">
    <property type="protein sequence ID" value="MFD1018179.1"/>
    <property type="molecule type" value="Genomic_DNA"/>
</dbReference>
<comment type="similarity">
    <text evidence="3 9">Belongs to the FliF family.</text>
</comment>
<dbReference type="InterPro" id="IPR013556">
    <property type="entry name" value="Flag_M-ring_C"/>
</dbReference>
<proteinExistence type="inferred from homology"/>
<dbReference type="InterPro" id="IPR006182">
    <property type="entry name" value="FliF_N_dom"/>
</dbReference>
<evidence type="ECO:0000313" key="15">
    <source>
        <dbReference type="Proteomes" id="UP001596990"/>
    </source>
</evidence>
<keyword evidence="14" id="KW-0969">Cilium</keyword>
<gene>
    <name evidence="14" type="primary">fliF</name>
    <name evidence="14" type="ORF">ACFQ2J_03105</name>
</gene>
<evidence type="ECO:0000256" key="10">
    <source>
        <dbReference type="SAM" id="MobiDB-lite"/>
    </source>
</evidence>
<dbReference type="InterPro" id="IPR043427">
    <property type="entry name" value="YscJ/FliF"/>
</dbReference>
<evidence type="ECO:0000259" key="13">
    <source>
        <dbReference type="Pfam" id="PF08345"/>
    </source>
</evidence>
<reference evidence="15" key="1">
    <citation type="journal article" date="2019" name="Int. J. Syst. Evol. Microbiol.">
        <title>The Global Catalogue of Microorganisms (GCM) 10K type strain sequencing project: providing services to taxonomists for standard genome sequencing and annotation.</title>
        <authorList>
            <consortium name="The Broad Institute Genomics Platform"/>
            <consortium name="The Broad Institute Genome Sequencing Center for Infectious Disease"/>
            <person name="Wu L."/>
            <person name="Ma J."/>
        </authorList>
    </citation>
    <scope>NUCLEOTIDE SEQUENCE [LARGE SCALE GENOMIC DNA]</scope>
    <source>
        <strain evidence="15">CCUG 56607</strain>
    </source>
</reference>
<evidence type="ECO:0000256" key="6">
    <source>
        <dbReference type="ARBA" id="ARBA00022989"/>
    </source>
</evidence>
<comment type="caution">
    <text evidence="14">The sequence shown here is derived from an EMBL/GenBank/DDBJ whole genome shotgun (WGS) entry which is preliminary data.</text>
</comment>
<dbReference type="Pfam" id="PF01514">
    <property type="entry name" value="YscJ_FliF"/>
    <property type="match status" value="1"/>
</dbReference>
<feature type="domain" description="Flagellar M-ring N-terminal" evidence="12">
    <location>
        <begin position="46"/>
        <end position="220"/>
    </location>
</feature>
<keyword evidence="7 11" id="KW-0472">Membrane</keyword>
<dbReference type="InterPro" id="IPR045851">
    <property type="entry name" value="AMP-bd_C_sf"/>
</dbReference>
<dbReference type="InterPro" id="IPR000067">
    <property type="entry name" value="FlgMring_FliF"/>
</dbReference>
<evidence type="ECO:0000256" key="11">
    <source>
        <dbReference type="SAM" id="Phobius"/>
    </source>
</evidence>
<evidence type="ECO:0000313" key="14">
    <source>
        <dbReference type="EMBL" id="MFD1018179.1"/>
    </source>
</evidence>
<keyword evidence="5 11" id="KW-0812">Transmembrane</keyword>
<name>A0ABW3KWC1_9BACI</name>